<keyword evidence="2" id="KW-1133">Transmembrane helix</keyword>
<evidence type="ECO:0000256" key="1">
    <source>
        <dbReference type="SAM" id="MobiDB-lite"/>
    </source>
</evidence>
<proteinExistence type="predicted"/>
<dbReference type="Proteomes" id="UP000095283">
    <property type="component" value="Unplaced"/>
</dbReference>
<keyword evidence="3" id="KW-1185">Reference proteome</keyword>
<feature type="compositionally biased region" description="Polar residues" evidence="1">
    <location>
        <begin position="108"/>
        <end position="118"/>
    </location>
</feature>
<dbReference type="AlphaFoldDB" id="A0A1I7XMM6"/>
<sequence>MISSEFFDLLSRENLFPTLKDAVAIANRNGDALQMLFNAKKNQVIVKTIYSLNSSLFALFYFLLFLPSFHYPLIFQVFRLHSDTSSGLRTLSPPTPRTSPSSIVRLSLGTSSNNKTST</sequence>
<evidence type="ECO:0000256" key="2">
    <source>
        <dbReference type="SAM" id="Phobius"/>
    </source>
</evidence>
<evidence type="ECO:0000313" key="4">
    <source>
        <dbReference type="WBParaSite" id="Hba_19033"/>
    </source>
</evidence>
<feature type="transmembrane region" description="Helical" evidence="2">
    <location>
        <begin position="56"/>
        <end position="78"/>
    </location>
</feature>
<reference evidence="4" key="1">
    <citation type="submission" date="2016-11" db="UniProtKB">
        <authorList>
            <consortium name="WormBaseParasite"/>
        </authorList>
    </citation>
    <scope>IDENTIFICATION</scope>
</reference>
<accession>A0A1I7XMM6</accession>
<keyword evidence="2" id="KW-0812">Transmembrane</keyword>
<feature type="region of interest" description="Disordered" evidence="1">
    <location>
        <begin position="85"/>
        <end position="118"/>
    </location>
</feature>
<feature type="compositionally biased region" description="Low complexity" evidence="1">
    <location>
        <begin position="88"/>
        <end position="102"/>
    </location>
</feature>
<organism evidence="3 4">
    <name type="scientific">Heterorhabditis bacteriophora</name>
    <name type="common">Entomopathogenic nematode worm</name>
    <dbReference type="NCBI Taxonomy" id="37862"/>
    <lineage>
        <taxon>Eukaryota</taxon>
        <taxon>Metazoa</taxon>
        <taxon>Ecdysozoa</taxon>
        <taxon>Nematoda</taxon>
        <taxon>Chromadorea</taxon>
        <taxon>Rhabditida</taxon>
        <taxon>Rhabditina</taxon>
        <taxon>Rhabditomorpha</taxon>
        <taxon>Strongyloidea</taxon>
        <taxon>Heterorhabditidae</taxon>
        <taxon>Heterorhabditis</taxon>
    </lineage>
</organism>
<name>A0A1I7XMM6_HETBA</name>
<evidence type="ECO:0000313" key="3">
    <source>
        <dbReference type="Proteomes" id="UP000095283"/>
    </source>
</evidence>
<keyword evidence="2" id="KW-0472">Membrane</keyword>
<dbReference type="WBParaSite" id="Hba_19033">
    <property type="protein sequence ID" value="Hba_19033"/>
    <property type="gene ID" value="Hba_19033"/>
</dbReference>
<protein>
    <submittedName>
        <fullName evidence="4">ANK_REP_REGION domain-containing protein</fullName>
    </submittedName>
</protein>